<proteinExistence type="predicted"/>
<dbReference type="PROSITE" id="PS00092">
    <property type="entry name" value="N6_MTASE"/>
    <property type="match status" value="1"/>
</dbReference>
<gene>
    <name evidence="2" type="ORF">HXX08_06415</name>
</gene>
<feature type="compositionally biased region" description="Polar residues" evidence="1">
    <location>
        <begin position="25"/>
        <end position="34"/>
    </location>
</feature>
<dbReference type="GO" id="GO:0032259">
    <property type="term" value="P:methylation"/>
    <property type="evidence" value="ECO:0007669"/>
    <property type="project" value="UniProtKB-KW"/>
</dbReference>
<dbReference type="InterPro" id="IPR002052">
    <property type="entry name" value="DNA_methylase_N6_adenine_CS"/>
</dbReference>
<dbReference type="SUPFAM" id="SSF53335">
    <property type="entry name" value="S-adenosyl-L-methionine-dependent methyltransferases"/>
    <property type="match status" value="1"/>
</dbReference>
<evidence type="ECO:0000313" key="3">
    <source>
        <dbReference type="Proteomes" id="UP000521676"/>
    </source>
</evidence>
<dbReference type="EMBL" id="JACATZ010000001">
    <property type="protein sequence ID" value="NWJ45494.1"/>
    <property type="molecule type" value="Genomic_DNA"/>
</dbReference>
<dbReference type="Gene3D" id="3.40.50.150">
    <property type="entry name" value="Vaccinia Virus protein VP39"/>
    <property type="match status" value="1"/>
</dbReference>
<reference evidence="2 3" key="1">
    <citation type="submission" date="2020-06" db="EMBL/GenBank/DDBJ databases">
        <title>Anoxygenic phototrophic Chloroflexota member uses a Type I reaction center.</title>
        <authorList>
            <person name="Tsuji J.M."/>
            <person name="Shaw N.A."/>
            <person name="Nagashima S."/>
            <person name="Venkiteswaran J."/>
            <person name="Schiff S.L."/>
            <person name="Hanada S."/>
            <person name="Tank M."/>
            <person name="Neufeld J.D."/>
        </authorList>
    </citation>
    <scope>NUCLEOTIDE SEQUENCE [LARGE SCALE GENOMIC DNA]</scope>
    <source>
        <strain evidence="2">L227-S17</strain>
    </source>
</reference>
<dbReference type="Proteomes" id="UP000521676">
    <property type="component" value="Unassembled WGS sequence"/>
</dbReference>
<organism evidence="2 3">
    <name type="scientific">Candidatus Chlorohelix allophototropha</name>
    <dbReference type="NCBI Taxonomy" id="3003348"/>
    <lineage>
        <taxon>Bacteria</taxon>
        <taxon>Bacillati</taxon>
        <taxon>Chloroflexota</taxon>
        <taxon>Chloroflexia</taxon>
        <taxon>Candidatus Chloroheliales</taxon>
        <taxon>Candidatus Chloroheliaceae</taxon>
        <taxon>Candidatus Chlorohelix</taxon>
    </lineage>
</organism>
<dbReference type="InterPro" id="IPR029063">
    <property type="entry name" value="SAM-dependent_MTases_sf"/>
</dbReference>
<dbReference type="Pfam" id="PF03602">
    <property type="entry name" value="Cons_hypoth95"/>
    <property type="match status" value="1"/>
</dbReference>
<name>A0A8T7LU00_9CHLR</name>
<accession>A0A8T7LU00</accession>
<dbReference type="GO" id="GO:0003676">
    <property type="term" value="F:nucleic acid binding"/>
    <property type="evidence" value="ECO:0007669"/>
    <property type="project" value="InterPro"/>
</dbReference>
<evidence type="ECO:0000313" key="2">
    <source>
        <dbReference type="EMBL" id="NWJ45494.1"/>
    </source>
</evidence>
<evidence type="ECO:0000256" key="1">
    <source>
        <dbReference type="SAM" id="MobiDB-lite"/>
    </source>
</evidence>
<keyword evidence="2" id="KW-0489">Methyltransferase</keyword>
<dbReference type="GO" id="GO:0008168">
    <property type="term" value="F:methyltransferase activity"/>
    <property type="evidence" value="ECO:0007669"/>
    <property type="project" value="UniProtKB-KW"/>
</dbReference>
<feature type="region of interest" description="Disordered" evidence="1">
    <location>
        <begin position="25"/>
        <end position="50"/>
    </location>
</feature>
<comment type="caution">
    <text evidence="2">The sequence shown here is derived from an EMBL/GenBank/DDBJ whole genome shotgun (WGS) entry which is preliminary data.</text>
</comment>
<feature type="compositionally biased region" description="Basic residues" evidence="1">
    <location>
        <begin position="37"/>
        <end position="50"/>
    </location>
</feature>
<protein>
    <submittedName>
        <fullName evidence="2">RsmD family RNA methyltransferase</fullName>
    </submittedName>
</protein>
<keyword evidence="2" id="KW-0808">Transferase</keyword>
<sequence length="181" mass="20011">MISDNLEHTGFAQLARVNNRSVTSFINAPPSNDSSQRKHRATGGLHRRKGGSWRDARLTLELEIDENQNPVEEQLAILPVEDTKYDIIFLDPPYADPKIPETIQHVARSGLLKSGGLVIIGHSPRVVLADSYEGDGIDADKPDTSSAMLKRIRFRQHGDSAFSIYMEGEPPPELLTAPDTD</sequence>
<dbReference type="AlphaFoldDB" id="A0A8T7LU00"/>